<dbReference type="GO" id="GO:0000347">
    <property type="term" value="C:THO complex"/>
    <property type="evidence" value="ECO:0007669"/>
    <property type="project" value="TreeGrafter"/>
</dbReference>
<dbReference type="GO" id="GO:0006406">
    <property type="term" value="P:mRNA export from nucleus"/>
    <property type="evidence" value="ECO:0007669"/>
    <property type="project" value="TreeGrafter"/>
</dbReference>
<dbReference type="InterPro" id="IPR015943">
    <property type="entry name" value="WD40/YVTN_repeat-like_dom_sf"/>
</dbReference>
<dbReference type="EMBL" id="LVLJ01001671">
    <property type="protein sequence ID" value="OAE28777.1"/>
    <property type="molecule type" value="Genomic_DNA"/>
</dbReference>
<comment type="caution">
    <text evidence="5">The sequence shown here is derived from an EMBL/GenBank/DDBJ whole genome shotgun (WGS) entry which is preliminary data.</text>
</comment>
<reference evidence="5" key="1">
    <citation type="submission" date="2016-03" db="EMBL/GenBank/DDBJ databases">
        <title>Mechanisms controlling the formation of the plant cell surface in tip-growing cells are functionally conserved among land plants.</title>
        <authorList>
            <person name="Honkanen S."/>
            <person name="Jones V.A."/>
            <person name="Morieri G."/>
            <person name="Champion C."/>
            <person name="Hetherington A.J."/>
            <person name="Kelly S."/>
            <person name="Saint-Marcoux D."/>
            <person name="Proust H."/>
            <person name="Prescott H."/>
            <person name="Dolan L."/>
        </authorList>
    </citation>
    <scope>NUCLEOTIDE SEQUENCE [LARGE SCALE GENOMIC DNA]</scope>
    <source>
        <tissue evidence="5">Whole gametophyte</tissue>
    </source>
</reference>
<dbReference type="PANTHER" id="PTHR44411:SF1">
    <property type="entry name" value="THO COMPLEX SUBUNIT 6 HOMOLOG"/>
    <property type="match status" value="1"/>
</dbReference>
<dbReference type="PANTHER" id="PTHR44411">
    <property type="entry name" value="THO COMPLEX SUBUNIT 6 HOMOLOG"/>
    <property type="match status" value="1"/>
</dbReference>
<dbReference type="InterPro" id="IPR001680">
    <property type="entry name" value="WD40_rpt"/>
</dbReference>
<keyword evidence="6" id="KW-1185">Reference proteome</keyword>
<evidence type="ECO:0000313" key="5">
    <source>
        <dbReference type="EMBL" id="OAE28777.1"/>
    </source>
</evidence>
<evidence type="ECO:0000256" key="3">
    <source>
        <dbReference type="PROSITE-ProRule" id="PRU00221"/>
    </source>
</evidence>
<dbReference type="PROSITE" id="PS50082">
    <property type="entry name" value="WD_REPEATS_2"/>
    <property type="match status" value="1"/>
</dbReference>
<dbReference type="Pfam" id="PF00400">
    <property type="entry name" value="WD40"/>
    <property type="match status" value="2"/>
</dbReference>
<protein>
    <submittedName>
        <fullName evidence="5">Uncharacterized protein</fullName>
    </submittedName>
</protein>
<evidence type="ECO:0000256" key="1">
    <source>
        <dbReference type="ARBA" id="ARBA00009728"/>
    </source>
</evidence>
<keyword evidence="2 3" id="KW-0853">WD repeat</keyword>
<sequence length="515" mass="56430">MVGAEFKLGDCRNWREAEYKTALRAERIAKSRTVFSAIFTPCKSSSPEMVATASSDGRVAVYSIEPPGCSQLKKVDESELQLQCPASSEPLITLGKHDGPAYDLLLYGEGENSLLLSCGDDGRIQGWRWDQVSERLRAGEKSGDPVVDLKNPQQKGPRSALSPIPETNALAADVQANRLYSAAGDGCAYAWDMETGQSVMVYDGHSDYLHCIVSRASQNQIITGSEDGAAVIWGMSIHKRHRQLNPLDVKIQQHFLRGLEGEDFKETLHYSSHITRYLLTPSDCRSGERVAILDPYKAVRVTKRSKDKSPWVSCMALDSSENWLVCGNGGRCVTLWSLPGLDAVTRIATLAVPQAVTITDDQIVTVGAQPHLSRWSFGGNLLSQVKIAPPSALSVSVHSSGTTAIAGYGVDSTEQQREVDIKLEFVAVNTVGVHTDFTFLLRKPEWSQQVRTVHCIRGFDWHASPAKKVQDRTAVALTPYLRLVVGNNSKDAVKVDTNLKSPKTTQWIHRTGVVG</sequence>
<organism evidence="5 6">
    <name type="scientific">Marchantia polymorpha subsp. ruderalis</name>
    <dbReference type="NCBI Taxonomy" id="1480154"/>
    <lineage>
        <taxon>Eukaryota</taxon>
        <taxon>Viridiplantae</taxon>
        <taxon>Streptophyta</taxon>
        <taxon>Embryophyta</taxon>
        <taxon>Marchantiophyta</taxon>
        <taxon>Marchantiopsida</taxon>
        <taxon>Marchantiidae</taxon>
        <taxon>Marchantiales</taxon>
        <taxon>Marchantiaceae</taxon>
        <taxon>Marchantia</taxon>
    </lineage>
</organism>
<feature type="repeat" description="WD" evidence="3">
    <location>
        <begin position="202"/>
        <end position="233"/>
    </location>
</feature>
<dbReference type="Proteomes" id="UP000077202">
    <property type="component" value="Unassembled WGS sequence"/>
</dbReference>
<dbReference type="AlphaFoldDB" id="A0A176W6U5"/>
<dbReference type="InterPro" id="IPR042626">
    <property type="entry name" value="THOC6"/>
</dbReference>
<name>A0A176W6U5_MARPO</name>
<evidence type="ECO:0000313" key="6">
    <source>
        <dbReference type="Proteomes" id="UP000077202"/>
    </source>
</evidence>
<gene>
    <name evidence="5" type="ORF">AXG93_2446s1190</name>
</gene>
<comment type="similarity">
    <text evidence="1">Belongs to the WD repeat THOC6 family.</text>
</comment>
<accession>A0A176W6U5</accession>
<proteinExistence type="inferred from homology"/>
<feature type="region of interest" description="Disordered" evidence="4">
    <location>
        <begin position="139"/>
        <end position="163"/>
    </location>
</feature>
<dbReference type="SMART" id="SM00320">
    <property type="entry name" value="WD40"/>
    <property type="match status" value="5"/>
</dbReference>
<dbReference type="SUPFAM" id="SSF50978">
    <property type="entry name" value="WD40 repeat-like"/>
    <property type="match status" value="1"/>
</dbReference>
<dbReference type="GO" id="GO:0000346">
    <property type="term" value="C:transcription export complex"/>
    <property type="evidence" value="ECO:0007669"/>
    <property type="project" value="TreeGrafter"/>
</dbReference>
<evidence type="ECO:0000256" key="4">
    <source>
        <dbReference type="SAM" id="MobiDB-lite"/>
    </source>
</evidence>
<dbReference type="InterPro" id="IPR036322">
    <property type="entry name" value="WD40_repeat_dom_sf"/>
</dbReference>
<dbReference type="Gene3D" id="2.130.10.10">
    <property type="entry name" value="YVTN repeat-like/Quinoprotein amine dehydrogenase"/>
    <property type="match status" value="2"/>
</dbReference>
<evidence type="ECO:0000256" key="2">
    <source>
        <dbReference type="ARBA" id="ARBA00022574"/>
    </source>
</evidence>